<evidence type="ECO:0000313" key="2">
    <source>
        <dbReference type="Proteomes" id="UP001165960"/>
    </source>
</evidence>
<evidence type="ECO:0000313" key="1">
    <source>
        <dbReference type="EMBL" id="KAJ9073980.1"/>
    </source>
</evidence>
<dbReference type="EMBL" id="QTSX02002877">
    <property type="protein sequence ID" value="KAJ9073980.1"/>
    <property type="molecule type" value="Genomic_DNA"/>
</dbReference>
<name>A0ACC2THM8_9FUNG</name>
<sequence>MGAVAKVWGPPPVESVPVPCITILTDQVVTLQGEIAYLRQRLSDQEDYSSVSDDKGEAETTDVPFHEDHICYPDLEGQPCIHCALALDNLTVTANSIMPG</sequence>
<proteinExistence type="predicted"/>
<keyword evidence="2" id="KW-1185">Reference proteome</keyword>
<reference evidence="1" key="1">
    <citation type="submission" date="2022-04" db="EMBL/GenBank/DDBJ databases">
        <title>Genome of the entomopathogenic fungus Entomophthora muscae.</title>
        <authorList>
            <person name="Elya C."/>
            <person name="Lovett B.R."/>
            <person name="Lee E."/>
            <person name="Macias A.M."/>
            <person name="Hajek A.E."/>
            <person name="De Bivort B.L."/>
            <person name="Kasson M.T."/>
            <person name="De Fine Licht H.H."/>
            <person name="Stajich J.E."/>
        </authorList>
    </citation>
    <scope>NUCLEOTIDE SEQUENCE</scope>
    <source>
        <strain evidence="1">Berkeley</strain>
    </source>
</reference>
<organism evidence="1 2">
    <name type="scientific">Entomophthora muscae</name>
    <dbReference type="NCBI Taxonomy" id="34485"/>
    <lineage>
        <taxon>Eukaryota</taxon>
        <taxon>Fungi</taxon>
        <taxon>Fungi incertae sedis</taxon>
        <taxon>Zoopagomycota</taxon>
        <taxon>Entomophthoromycotina</taxon>
        <taxon>Entomophthoromycetes</taxon>
        <taxon>Entomophthorales</taxon>
        <taxon>Entomophthoraceae</taxon>
        <taxon>Entomophthora</taxon>
    </lineage>
</organism>
<protein>
    <submittedName>
        <fullName evidence="1">Uncharacterized protein</fullName>
    </submittedName>
</protein>
<accession>A0ACC2THM8</accession>
<gene>
    <name evidence="1" type="ORF">DSO57_1010959</name>
</gene>
<comment type="caution">
    <text evidence="1">The sequence shown here is derived from an EMBL/GenBank/DDBJ whole genome shotgun (WGS) entry which is preliminary data.</text>
</comment>
<dbReference type="Proteomes" id="UP001165960">
    <property type="component" value="Unassembled WGS sequence"/>
</dbReference>